<dbReference type="InterPro" id="IPR042258">
    <property type="entry name" value="DGOK_N"/>
</dbReference>
<proteinExistence type="predicted"/>
<gene>
    <name evidence="1" type="ORF">ISP19_01030</name>
</gene>
<dbReference type="Gene3D" id="3.30.420.300">
    <property type="entry name" value="2-keto-3-deoxy-galactonokinase, substrate binding domain"/>
    <property type="match status" value="1"/>
</dbReference>
<dbReference type="Proteomes" id="UP001430149">
    <property type="component" value="Unassembled WGS sequence"/>
</dbReference>
<name>A0ABS2JY76_9GAMM</name>
<evidence type="ECO:0000313" key="2">
    <source>
        <dbReference type="Proteomes" id="UP001430149"/>
    </source>
</evidence>
<dbReference type="Gene3D" id="3.30.420.310">
    <property type="entry name" value="2-keto-3-deoxy-galactonokinase, C-terminal domain"/>
    <property type="match status" value="1"/>
</dbReference>
<dbReference type="Pfam" id="PF05035">
    <property type="entry name" value="DGOK"/>
    <property type="match status" value="1"/>
</dbReference>
<organism evidence="1 2">
    <name type="scientific">Dyella flava</name>
    <dbReference type="NCBI Taxonomy" id="1920170"/>
    <lineage>
        <taxon>Bacteria</taxon>
        <taxon>Pseudomonadati</taxon>
        <taxon>Pseudomonadota</taxon>
        <taxon>Gammaproteobacteria</taxon>
        <taxon>Lysobacterales</taxon>
        <taxon>Rhodanobacteraceae</taxon>
        <taxon>Dyella</taxon>
    </lineage>
</organism>
<comment type="caution">
    <text evidence="1">The sequence shown here is derived from an EMBL/GenBank/DDBJ whole genome shotgun (WGS) entry which is preliminary data.</text>
</comment>
<dbReference type="EMBL" id="JADIKE010000018">
    <property type="protein sequence ID" value="MBM7123948.1"/>
    <property type="molecule type" value="Genomic_DNA"/>
</dbReference>
<dbReference type="InterPro" id="IPR007729">
    <property type="entry name" value="DGOK"/>
</dbReference>
<reference evidence="1" key="1">
    <citation type="submission" date="2020-10" db="EMBL/GenBank/DDBJ databases">
        <title>Phylogeny of dyella-like bacteria.</title>
        <authorList>
            <person name="Fu J."/>
        </authorList>
    </citation>
    <scope>NUCLEOTIDE SEQUENCE</scope>
    <source>
        <strain evidence="1">DHOC52</strain>
    </source>
</reference>
<dbReference type="InterPro" id="IPR042257">
    <property type="entry name" value="DGOK_C"/>
</dbReference>
<accession>A0ABS2JY76</accession>
<dbReference type="CDD" id="cd24012">
    <property type="entry name" value="ASKHA_NBD_KDGal-kinase"/>
    <property type="match status" value="1"/>
</dbReference>
<sequence>MSGMIALDWGTTSLRAYWLEAGSIRESRAHPWGVRQLPEGGFNGALADITAGWPRLPRLACGMVGSRQGWREVPYLDLPATMTQLGRSLHSVRADDGLDVHIVCGLRNPRDPDVMRGEETQLMGALARWPLLAAQSTWILPGTHSKWVSVRDGAVTDFCTLMTGELFALLQQHSILAVNVPGVEADPDAFARGVIAARDSGAAGALSRLFCARALMLDNALAPTGVPHYLSGLLIGEELRSALATRRFCHKTPIQLIGDAALCARYRSAAAHFDLELAEPVIDAAAYGLWQIACHAQWVDAGSSDVFMGTPAC</sequence>
<evidence type="ECO:0000313" key="1">
    <source>
        <dbReference type="EMBL" id="MBM7123948.1"/>
    </source>
</evidence>
<keyword evidence="2" id="KW-1185">Reference proteome</keyword>
<dbReference type="RefSeq" id="WP_204678668.1">
    <property type="nucleotide sequence ID" value="NZ_BSNR01000025.1"/>
</dbReference>
<protein>
    <submittedName>
        <fullName evidence="1">2-dehydro-3-deoxygalactonokinase</fullName>
    </submittedName>
</protein>